<dbReference type="EMBL" id="CAJVPW010024852">
    <property type="protein sequence ID" value="CAG8706475.1"/>
    <property type="molecule type" value="Genomic_DNA"/>
</dbReference>
<evidence type="ECO:0000313" key="1">
    <source>
        <dbReference type="EMBL" id="CAG8706475.1"/>
    </source>
</evidence>
<dbReference type="Proteomes" id="UP000789366">
    <property type="component" value="Unassembled WGS sequence"/>
</dbReference>
<name>A0ACA9PJ01_9GLOM</name>
<accession>A0ACA9PJ01</accession>
<reference evidence="1" key="1">
    <citation type="submission" date="2021-06" db="EMBL/GenBank/DDBJ databases">
        <authorList>
            <person name="Kallberg Y."/>
            <person name="Tangrot J."/>
            <person name="Rosling A."/>
        </authorList>
    </citation>
    <scope>NUCLEOTIDE SEQUENCE</scope>
    <source>
        <strain evidence="1">28 12/20/2015</strain>
    </source>
</reference>
<organism evidence="1 2">
    <name type="scientific">Cetraspora pellucida</name>
    <dbReference type="NCBI Taxonomy" id="1433469"/>
    <lineage>
        <taxon>Eukaryota</taxon>
        <taxon>Fungi</taxon>
        <taxon>Fungi incertae sedis</taxon>
        <taxon>Mucoromycota</taxon>
        <taxon>Glomeromycotina</taxon>
        <taxon>Glomeromycetes</taxon>
        <taxon>Diversisporales</taxon>
        <taxon>Gigasporaceae</taxon>
        <taxon>Cetraspora</taxon>
    </lineage>
</organism>
<comment type="caution">
    <text evidence="1">The sequence shown here is derived from an EMBL/GenBank/DDBJ whole genome shotgun (WGS) entry which is preliminary data.</text>
</comment>
<keyword evidence="2" id="KW-1185">Reference proteome</keyword>
<evidence type="ECO:0000313" key="2">
    <source>
        <dbReference type="Proteomes" id="UP000789366"/>
    </source>
</evidence>
<sequence>MTYLNPKLYKINDDDSISCLQLNCSYQKRNLKNKYKSIIEHYSRNHKDYYKTLKEVNKPYSKPQQLDISIDNIQDKLIKFHNPPTFEVCKDKTLIAMIYRYILLHFDCNKNLNIQITVEERKISEMAFELAIDAYKLIETDEKKLKKNSTL</sequence>
<proteinExistence type="predicted"/>
<feature type="non-terminal residue" evidence="1">
    <location>
        <position position="151"/>
    </location>
</feature>
<protein>
    <submittedName>
        <fullName evidence="1">10677_t:CDS:1</fullName>
    </submittedName>
</protein>
<gene>
    <name evidence="1" type="ORF">SPELUC_LOCUS11556</name>
</gene>